<keyword evidence="9" id="KW-1185">Reference proteome</keyword>
<dbReference type="Gene3D" id="3.40.640.10">
    <property type="entry name" value="Type I PLP-dependent aspartate aminotransferase-like (Major domain)"/>
    <property type="match status" value="1"/>
</dbReference>
<dbReference type="Pfam" id="PF00266">
    <property type="entry name" value="Aminotran_5"/>
    <property type="match status" value="1"/>
</dbReference>
<dbReference type="GO" id="GO:0031071">
    <property type="term" value="F:cysteine desulfurase activity"/>
    <property type="evidence" value="ECO:0007669"/>
    <property type="project" value="UniProtKB-EC"/>
</dbReference>
<dbReference type="PIRSF" id="PIRSF005572">
    <property type="entry name" value="NifS"/>
    <property type="match status" value="1"/>
</dbReference>
<evidence type="ECO:0000259" key="7">
    <source>
        <dbReference type="Pfam" id="PF00266"/>
    </source>
</evidence>
<dbReference type="InterPro" id="IPR015421">
    <property type="entry name" value="PyrdxlP-dep_Trfase_major"/>
</dbReference>
<comment type="cofactor">
    <cofactor evidence="1 6">
        <name>pyridoxal 5'-phosphate</name>
        <dbReference type="ChEBI" id="CHEBI:597326"/>
    </cofactor>
</comment>
<evidence type="ECO:0000313" key="9">
    <source>
        <dbReference type="Proteomes" id="UP001199424"/>
    </source>
</evidence>
<accession>A0AAE3DFI9</accession>
<dbReference type="Gene3D" id="3.90.1150.10">
    <property type="entry name" value="Aspartate Aminotransferase, domain 1"/>
    <property type="match status" value="1"/>
</dbReference>
<gene>
    <name evidence="8" type="ORF">LKD31_05750</name>
</gene>
<evidence type="ECO:0000256" key="1">
    <source>
        <dbReference type="ARBA" id="ARBA00001933"/>
    </source>
</evidence>
<keyword evidence="8" id="KW-0032">Aminotransferase</keyword>
<dbReference type="PANTHER" id="PTHR43586">
    <property type="entry name" value="CYSTEINE DESULFURASE"/>
    <property type="match status" value="1"/>
</dbReference>
<protein>
    <recommendedName>
        <fullName evidence="3">cysteine desulfurase</fullName>
        <ecNumber evidence="3">2.8.1.7</ecNumber>
    </recommendedName>
</protein>
<dbReference type="InterPro" id="IPR016454">
    <property type="entry name" value="Cysteine_dSase"/>
</dbReference>
<dbReference type="InterPro" id="IPR020578">
    <property type="entry name" value="Aminotrans_V_PyrdxlP_BS"/>
</dbReference>
<dbReference type="InterPro" id="IPR015424">
    <property type="entry name" value="PyrdxlP-dep_Trfase"/>
</dbReference>
<dbReference type="EC" id="2.8.1.7" evidence="3"/>
<dbReference type="PROSITE" id="PS00595">
    <property type="entry name" value="AA_TRANSFER_CLASS_5"/>
    <property type="match status" value="1"/>
</dbReference>
<organism evidence="8 9">
    <name type="scientific">Hominenteromicrobium mulieris</name>
    <dbReference type="NCBI Taxonomy" id="2885357"/>
    <lineage>
        <taxon>Bacteria</taxon>
        <taxon>Bacillati</taxon>
        <taxon>Bacillota</taxon>
        <taxon>Clostridia</taxon>
        <taxon>Eubacteriales</taxon>
        <taxon>Oscillospiraceae</taxon>
        <taxon>Hominenteromicrobium</taxon>
    </lineage>
</organism>
<dbReference type="AlphaFoldDB" id="A0AAE3DFI9"/>
<dbReference type="InterPro" id="IPR015422">
    <property type="entry name" value="PyrdxlP-dep_Trfase_small"/>
</dbReference>
<reference evidence="8" key="1">
    <citation type="submission" date="2021-10" db="EMBL/GenBank/DDBJ databases">
        <title>Anaerobic single-cell dispensing facilitates the cultivation of human gut bacteria.</title>
        <authorList>
            <person name="Afrizal A."/>
        </authorList>
    </citation>
    <scope>NUCLEOTIDE SEQUENCE</scope>
    <source>
        <strain evidence="8">CLA-AA-H250</strain>
    </source>
</reference>
<dbReference type="RefSeq" id="WP_308448986.1">
    <property type="nucleotide sequence ID" value="NZ_JAJEQC010000004.1"/>
</dbReference>
<keyword evidence="8" id="KW-0808">Transferase</keyword>
<comment type="similarity">
    <text evidence="2">Belongs to the class-V pyridoxal-phosphate-dependent aminotransferase family. Csd subfamily.</text>
</comment>
<evidence type="ECO:0000256" key="5">
    <source>
        <dbReference type="ARBA" id="ARBA00050776"/>
    </source>
</evidence>
<evidence type="ECO:0000256" key="6">
    <source>
        <dbReference type="RuleBase" id="RU004504"/>
    </source>
</evidence>
<keyword evidence="4" id="KW-0663">Pyridoxal phosphate</keyword>
<feature type="domain" description="Aminotransferase class V" evidence="7">
    <location>
        <begin position="2"/>
        <end position="372"/>
    </location>
</feature>
<evidence type="ECO:0000256" key="4">
    <source>
        <dbReference type="ARBA" id="ARBA00022898"/>
    </source>
</evidence>
<evidence type="ECO:0000256" key="2">
    <source>
        <dbReference type="ARBA" id="ARBA00010447"/>
    </source>
</evidence>
<evidence type="ECO:0000256" key="3">
    <source>
        <dbReference type="ARBA" id="ARBA00012239"/>
    </source>
</evidence>
<evidence type="ECO:0000313" key="8">
    <source>
        <dbReference type="EMBL" id="MCC2136516.1"/>
    </source>
</evidence>
<sequence length="389" mass="42379">MIYLDNSATTYPKPLSVRRKMAQALEQFGANPGRGGFKMSLQTAQAVYDVRQKAASFFGAAGPECISFQPSCTQSLNIVIHSLKRGDHVLVTDLEHNAALRPLKAMEAHGVSFTVVPVTPGDNDATLDAFRHAMRENTRLLVCTQASNVFGIRVPVERLAALAHIYGAEICVDAAQSGGVIPIHAERDGIDYLCCAGHKGLYGPMGTGMLITKNGEKLESLIQGGTGTRALELDQPREMPEYLESGTQNVPGILALGAGMDFVRTNGEDMLREREMRHIRRVYEAFKNMPHVVLYTAMPDTMYFVPVLGFNVRGMQSEEVGEVLAKRNIAVRCGFHCAPLAHRKMGTDGETPGGAVRVSPGAFTTDRDITELIRTVYSLRAESAARIVE</sequence>
<dbReference type="EMBL" id="JAJEQC010000004">
    <property type="protein sequence ID" value="MCC2136516.1"/>
    <property type="molecule type" value="Genomic_DNA"/>
</dbReference>
<proteinExistence type="inferred from homology"/>
<dbReference type="GO" id="GO:0008483">
    <property type="term" value="F:transaminase activity"/>
    <property type="evidence" value="ECO:0007669"/>
    <property type="project" value="UniProtKB-KW"/>
</dbReference>
<dbReference type="SUPFAM" id="SSF53383">
    <property type="entry name" value="PLP-dependent transferases"/>
    <property type="match status" value="1"/>
</dbReference>
<dbReference type="Proteomes" id="UP001199424">
    <property type="component" value="Unassembled WGS sequence"/>
</dbReference>
<comment type="caution">
    <text evidence="8">The sequence shown here is derived from an EMBL/GenBank/DDBJ whole genome shotgun (WGS) entry which is preliminary data.</text>
</comment>
<dbReference type="InterPro" id="IPR000192">
    <property type="entry name" value="Aminotrans_V_dom"/>
</dbReference>
<comment type="catalytic activity">
    <reaction evidence="5">
        <text>(sulfur carrier)-H + L-cysteine = (sulfur carrier)-SH + L-alanine</text>
        <dbReference type="Rhea" id="RHEA:43892"/>
        <dbReference type="Rhea" id="RHEA-COMP:14737"/>
        <dbReference type="Rhea" id="RHEA-COMP:14739"/>
        <dbReference type="ChEBI" id="CHEBI:29917"/>
        <dbReference type="ChEBI" id="CHEBI:35235"/>
        <dbReference type="ChEBI" id="CHEBI:57972"/>
        <dbReference type="ChEBI" id="CHEBI:64428"/>
        <dbReference type="EC" id="2.8.1.7"/>
    </reaction>
</comment>
<name>A0AAE3DFI9_9FIRM</name>
<dbReference type="PANTHER" id="PTHR43586:SF4">
    <property type="entry name" value="ISOPENICILLIN N EPIMERASE"/>
    <property type="match status" value="1"/>
</dbReference>